<feature type="transmembrane region" description="Helical" evidence="10">
    <location>
        <begin position="6"/>
        <end position="22"/>
    </location>
</feature>
<dbReference type="NCBIfam" id="TIGR00831">
    <property type="entry name" value="a_cpa1"/>
    <property type="match status" value="1"/>
</dbReference>
<name>A0A660L9Y3_9ACTN</name>
<feature type="transmembrane region" description="Helical" evidence="10">
    <location>
        <begin position="366"/>
        <end position="388"/>
    </location>
</feature>
<reference evidence="12 13" key="1">
    <citation type="submission" date="2018-10" db="EMBL/GenBank/DDBJ databases">
        <title>Genomic Encyclopedia of Archaeal and Bacterial Type Strains, Phase II (KMG-II): from individual species to whole genera.</title>
        <authorList>
            <person name="Goeker M."/>
        </authorList>
    </citation>
    <scope>NUCLEOTIDE SEQUENCE [LARGE SCALE GENOMIC DNA]</scope>
    <source>
        <strain evidence="12 13">DSM 14954</strain>
    </source>
</reference>
<feature type="domain" description="Cation/H+ exchanger transmembrane" evidence="11">
    <location>
        <begin position="13"/>
        <end position="389"/>
    </location>
</feature>
<sequence length="512" mass="54734">MAQVELFVFLLFAVVVLAGLGLRSGVPYPVVLVVGGLVIGLVPGLPSPEVDPDIILFVFLPPLLYAAAIGVSTSELKANAKPIGLLAVGLVLVTIAAVAAVANVVLGIPWAAGFVLGAVLGPTDPVSAAAVLDRLGVTGRAKTILKGESLVNDASGLTAYRLAVAAVGASAGSVFEITGKFVGVALGGIAIGLVVGWVFAHLRRIVTDPSLDVALSLLTPFVAYVPAEEVHVSGVLATVTAGLFIGARSLDIIEPSTRLRTLAFWESTAFLLDGLLFVLIGLQVPTIIERIEDADFVTLGLYALLITAVVMGVRALWMLVIPTFLHSDTTKAERIVIAWSGMRGGVSLAVALAIPVDDFPNRDLVIFVAYATIVLTLVLPGLTLSALVKRLGLQQSEEHKRQDAEARLKLTQAALDRLDELEDDAPDHVVQRLRDRYGSRLERLEARVEGNHDEDGQTDVARAGKLMAEMIEAEREVLRGMRRDQEYPTDVLREMERELDLDDSRLRARIRL</sequence>
<dbReference type="PANTHER" id="PTHR10110:SF86">
    <property type="entry name" value="SODIUM_HYDROGEN EXCHANGER 7"/>
    <property type="match status" value="1"/>
</dbReference>
<feature type="transmembrane region" description="Helical" evidence="10">
    <location>
        <begin position="302"/>
        <end position="324"/>
    </location>
</feature>
<dbReference type="AlphaFoldDB" id="A0A660L9Y3"/>
<keyword evidence="9 10" id="KW-0739">Sodium transport</keyword>
<evidence type="ECO:0000256" key="8">
    <source>
        <dbReference type="ARBA" id="ARBA00023136"/>
    </source>
</evidence>
<evidence type="ECO:0000256" key="10">
    <source>
        <dbReference type="RuleBase" id="RU366002"/>
    </source>
</evidence>
<dbReference type="Gene3D" id="6.10.140.1330">
    <property type="match status" value="1"/>
</dbReference>
<gene>
    <name evidence="12" type="ORF">C8N24_1161</name>
</gene>
<keyword evidence="3 10" id="KW-1003">Cell membrane</keyword>
<evidence type="ECO:0000259" key="11">
    <source>
        <dbReference type="Pfam" id="PF00999"/>
    </source>
</evidence>
<keyword evidence="2 10" id="KW-0813">Transport</keyword>
<protein>
    <submittedName>
        <fullName evidence="12">Sodium/proton antiporter (CPA1 family)</fullName>
    </submittedName>
</protein>
<comment type="caution">
    <text evidence="12">The sequence shown here is derived from an EMBL/GenBank/DDBJ whole genome shotgun (WGS) entry which is preliminary data.</text>
</comment>
<dbReference type="Pfam" id="PF00999">
    <property type="entry name" value="Na_H_Exchanger"/>
    <property type="match status" value="1"/>
</dbReference>
<dbReference type="GO" id="GO:0051453">
    <property type="term" value="P:regulation of intracellular pH"/>
    <property type="evidence" value="ECO:0007669"/>
    <property type="project" value="TreeGrafter"/>
</dbReference>
<dbReference type="PANTHER" id="PTHR10110">
    <property type="entry name" value="SODIUM/HYDROGEN EXCHANGER"/>
    <property type="match status" value="1"/>
</dbReference>
<dbReference type="InterPro" id="IPR006153">
    <property type="entry name" value="Cation/H_exchanger_TM"/>
</dbReference>
<feature type="transmembrane region" description="Helical" evidence="10">
    <location>
        <begin position="181"/>
        <end position="199"/>
    </location>
</feature>
<dbReference type="GO" id="GO:0098719">
    <property type="term" value="P:sodium ion import across plasma membrane"/>
    <property type="evidence" value="ECO:0007669"/>
    <property type="project" value="TreeGrafter"/>
</dbReference>
<keyword evidence="8 10" id="KW-0472">Membrane</keyword>
<dbReference type="EMBL" id="RBIL01000001">
    <property type="protein sequence ID" value="RKQ91339.1"/>
    <property type="molecule type" value="Genomic_DNA"/>
</dbReference>
<evidence type="ECO:0000313" key="13">
    <source>
        <dbReference type="Proteomes" id="UP000278962"/>
    </source>
</evidence>
<keyword evidence="5 10" id="KW-1133">Transmembrane helix</keyword>
<dbReference type="GO" id="GO:0015386">
    <property type="term" value="F:potassium:proton antiporter activity"/>
    <property type="evidence" value="ECO:0007669"/>
    <property type="project" value="TreeGrafter"/>
</dbReference>
<accession>A0A660L9Y3</accession>
<keyword evidence="7 10" id="KW-0406">Ion transport</keyword>
<organism evidence="12 13">
    <name type="scientific">Solirubrobacter pauli</name>
    <dbReference type="NCBI Taxonomy" id="166793"/>
    <lineage>
        <taxon>Bacteria</taxon>
        <taxon>Bacillati</taxon>
        <taxon>Actinomycetota</taxon>
        <taxon>Thermoleophilia</taxon>
        <taxon>Solirubrobacterales</taxon>
        <taxon>Solirubrobacteraceae</taxon>
        <taxon>Solirubrobacter</taxon>
    </lineage>
</organism>
<feature type="transmembrane region" description="Helical" evidence="10">
    <location>
        <begin position="262"/>
        <end position="282"/>
    </location>
</feature>
<comment type="similarity">
    <text evidence="10">Belongs to the monovalent cation:proton antiporter 1 (CPA1) transporter (TC 2.A.36) family.</text>
</comment>
<feature type="transmembrane region" description="Helical" evidence="10">
    <location>
        <begin position="54"/>
        <end position="71"/>
    </location>
</feature>
<evidence type="ECO:0000256" key="3">
    <source>
        <dbReference type="ARBA" id="ARBA00022475"/>
    </source>
</evidence>
<dbReference type="GO" id="GO:0005886">
    <property type="term" value="C:plasma membrane"/>
    <property type="evidence" value="ECO:0007669"/>
    <property type="project" value="UniProtKB-SubCell"/>
</dbReference>
<comment type="function">
    <text evidence="10">Na(+)/H(+) antiporter that extrudes sodium in exchange for external protons.</text>
</comment>
<evidence type="ECO:0000256" key="1">
    <source>
        <dbReference type="ARBA" id="ARBA00004651"/>
    </source>
</evidence>
<evidence type="ECO:0000256" key="9">
    <source>
        <dbReference type="ARBA" id="ARBA00023201"/>
    </source>
</evidence>
<evidence type="ECO:0000313" key="12">
    <source>
        <dbReference type="EMBL" id="RKQ91339.1"/>
    </source>
</evidence>
<comment type="subcellular location">
    <subcellularLocation>
        <location evidence="1 10">Cell membrane</location>
        <topology evidence="1 10">Multi-pass membrane protein</topology>
    </subcellularLocation>
</comment>
<comment type="caution">
    <text evidence="10">Lacks conserved residue(s) required for the propagation of feature annotation.</text>
</comment>
<evidence type="ECO:0000256" key="5">
    <source>
        <dbReference type="ARBA" id="ARBA00022989"/>
    </source>
</evidence>
<evidence type="ECO:0000256" key="6">
    <source>
        <dbReference type="ARBA" id="ARBA00023053"/>
    </source>
</evidence>
<dbReference type="InterPro" id="IPR018422">
    <property type="entry name" value="Cation/H_exchanger_CPA1"/>
</dbReference>
<dbReference type="GO" id="GO:0015385">
    <property type="term" value="F:sodium:proton antiporter activity"/>
    <property type="evidence" value="ECO:0007669"/>
    <property type="project" value="InterPro"/>
</dbReference>
<keyword evidence="6 10" id="KW-0915">Sodium</keyword>
<evidence type="ECO:0000256" key="7">
    <source>
        <dbReference type="ARBA" id="ARBA00023065"/>
    </source>
</evidence>
<dbReference type="InterPro" id="IPR004705">
    <property type="entry name" value="Cation/H_exchanger_CPA1_bac"/>
</dbReference>
<feature type="transmembrane region" description="Helical" evidence="10">
    <location>
        <begin position="233"/>
        <end position="250"/>
    </location>
</feature>
<dbReference type="RefSeq" id="WP_170178867.1">
    <property type="nucleotide sequence ID" value="NZ_RBIL01000001.1"/>
</dbReference>
<evidence type="ECO:0000256" key="2">
    <source>
        <dbReference type="ARBA" id="ARBA00022448"/>
    </source>
</evidence>
<keyword evidence="13" id="KW-1185">Reference proteome</keyword>
<feature type="transmembrane region" description="Helical" evidence="10">
    <location>
        <begin position="336"/>
        <end position="354"/>
    </location>
</feature>
<feature type="transmembrane region" description="Helical" evidence="10">
    <location>
        <begin position="83"/>
        <end position="112"/>
    </location>
</feature>
<evidence type="ECO:0000256" key="4">
    <source>
        <dbReference type="ARBA" id="ARBA00022692"/>
    </source>
</evidence>
<proteinExistence type="inferred from homology"/>
<dbReference type="Proteomes" id="UP000278962">
    <property type="component" value="Unassembled WGS sequence"/>
</dbReference>
<keyword evidence="10" id="KW-0050">Antiport</keyword>
<keyword evidence="4 10" id="KW-0812">Transmembrane</keyword>